<protein>
    <submittedName>
        <fullName evidence="1">Uncharacterized protein</fullName>
    </submittedName>
</protein>
<dbReference type="SUPFAM" id="SSF53254">
    <property type="entry name" value="Phosphoglycerate mutase-like"/>
    <property type="match status" value="1"/>
</dbReference>
<accession>A0AA40AM49</accession>
<sequence length="227" mass="24448">MPRPGEFESVPGYFVDYAALAAQDPTLKITTQPGLGLLDERFTTYVDALNARNPTGTTSYKADAKLIPKGVVQAADLARFWAAGIAEAGIPHLSTLYTSPLTRYLETTRLVFSNIFAAAAAASYTPAGAKAASASISSPPFRPIVKELLREHITDHTYYRHYVIKDGFKGEDAAFDNIFATNACRFLSLTIHSYAIAAILEAVGSPVFKLPKGSSMVVLVKATRLEG</sequence>
<dbReference type="RefSeq" id="XP_060297122.1">
    <property type="nucleotide sequence ID" value="XM_060443949.1"/>
</dbReference>
<reference evidence="1" key="1">
    <citation type="submission" date="2023-06" db="EMBL/GenBank/DDBJ databases">
        <title>Genome-scale phylogeny and comparative genomics of the fungal order Sordariales.</title>
        <authorList>
            <consortium name="Lawrence Berkeley National Laboratory"/>
            <person name="Hensen N."/>
            <person name="Bonometti L."/>
            <person name="Westerberg I."/>
            <person name="Brannstrom I.O."/>
            <person name="Guillou S."/>
            <person name="Cros-Aarteil S."/>
            <person name="Calhoun S."/>
            <person name="Haridas S."/>
            <person name="Kuo A."/>
            <person name="Mondo S."/>
            <person name="Pangilinan J."/>
            <person name="Riley R."/>
            <person name="LaButti K."/>
            <person name="Andreopoulos B."/>
            <person name="Lipzen A."/>
            <person name="Chen C."/>
            <person name="Yanf M."/>
            <person name="Daum C."/>
            <person name="Ng V."/>
            <person name="Clum A."/>
            <person name="Steindorff A."/>
            <person name="Ohm R."/>
            <person name="Martin F."/>
            <person name="Silar P."/>
            <person name="Natvig D."/>
            <person name="Lalanne C."/>
            <person name="Gautier V."/>
            <person name="Ament-velasquez S.L."/>
            <person name="Kruys A."/>
            <person name="Hutchinson M.I."/>
            <person name="Powell A.J."/>
            <person name="Barry K."/>
            <person name="Miller A.N."/>
            <person name="Grigoriev I.V."/>
            <person name="Debuchy R."/>
            <person name="Gladieux P."/>
            <person name="Thoren M.H."/>
            <person name="Johannesson H."/>
        </authorList>
    </citation>
    <scope>NUCLEOTIDE SEQUENCE</scope>
    <source>
        <strain evidence="1">SMH2392-1A</strain>
    </source>
</reference>
<dbReference type="Gene3D" id="3.40.50.1240">
    <property type="entry name" value="Phosphoglycerate mutase-like"/>
    <property type="match status" value="1"/>
</dbReference>
<dbReference type="GeneID" id="85327219"/>
<evidence type="ECO:0000313" key="1">
    <source>
        <dbReference type="EMBL" id="KAK0718329.1"/>
    </source>
</evidence>
<evidence type="ECO:0000313" key="2">
    <source>
        <dbReference type="Proteomes" id="UP001172101"/>
    </source>
</evidence>
<dbReference type="AlphaFoldDB" id="A0AA40AM49"/>
<proteinExistence type="predicted"/>
<name>A0AA40AM49_9PEZI</name>
<keyword evidence="2" id="KW-1185">Reference proteome</keyword>
<dbReference type="EMBL" id="JAUIRO010000004">
    <property type="protein sequence ID" value="KAK0718329.1"/>
    <property type="molecule type" value="Genomic_DNA"/>
</dbReference>
<dbReference type="InterPro" id="IPR029033">
    <property type="entry name" value="His_PPase_superfam"/>
</dbReference>
<dbReference type="Proteomes" id="UP001172101">
    <property type="component" value="Unassembled WGS sequence"/>
</dbReference>
<gene>
    <name evidence="1" type="ORF">B0T26DRAFT_741340</name>
</gene>
<organism evidence="1 2">
    <name type="scientific">Lasiosphaeria miniovina</name>
    <dbReference type="NCBI Taxonomy" id="1954250"/>
    <lineage>
        <taxon>Eukaryota</taxon>
        <taxon>Fungi</taxon>
        <taxon>Dikarya</taxon>
        <taxon>Ascomycota</taxon>
        <taxon>Pezizomycotina</taxon>
        <taxon>Sordariomycetes</taxon>
        <taxon>Sordariomycetidae</taxon>
        <taxon>Sordariales</taxon>
        <taxon>Lasiosphaeriaceae</taxon>
        <taxon>Lasiosphaeria</taxon>
    </lineage>
</organism>
<comment type="caution">
    <text evidence="1">The sequence shown here is derived from an EMBL/GenBank/DDBJ whole genome shotgun (WGS) entry which is preliminary data.</text>
</comment>